<protein>
    <submittedName>
        <fullName evidence="2">Ankyrin repeat domain-containing 34B</fullName>
    </submittedName>
</protein>
<evidence type="ECO:0000313" key="2">
    <source>
        <dbReference type="EMBL" id="CAB4007941.1"/>
    </source>
</evidence>
<sequence length="370" mass="41142">MARQAQYRKYTLSSKGRTFVRGEALGEEMRCAIVDKIMNLGGDMATGFFPGSFIEVANHFQIWPETVRKVWTLVCSEGTVNPGPHKTGNPAHIKPEDVELVEFLKRERPSISYSSVKEKLEIFGNIEGGTSVSAIGRTVRSRMSDGPWTWKKLTKQPMDKFTDGNITYAQQFLQFLHGMDPVKVKYFDEAGVNVATGHRSYGHSLKGTNAVEILNGQSKGQSKGANYTLNLLCGLEGVLYANTVFGGADTYDFLNFWSEAVEYTTPSGLPVLDNGDVIVYDNAAIHRFEGGQAVASWLNDMGIAVIYTPIRSPEFNAVELVFNKLKTMLKRDEYAQLLHVNVPAAIFGAISTISEADMTGFYRYVNYFQM</sequence>
<evidence type="ECO:0000313" key="3">
    <source>
        <dbReference type="Proteomes" id="UP001152795"/>
    </source>
</evidence>
<dbReference type="EMBL" id="CACRXK020005966">
    <property type="protein sequence ID" value="CAB4007941.1"/>
    <property type="molecule type" value="Genomic_DNA"/>
</dbReference>
<accession>A0A6S7IQB5</accession>
<dbReference type="InterPro" id="IPR038717">
    <property type="entry name" value="Tc1-like_DDE_dom"/>
</dbReference>
<dbReference type="Proteomes" id="UP001152795">
    <property type="component" value="Unassembled WGS sequence"/>
</dbReference>
<gene>
    <name evidence="2" type="ORF">PACLA_8A085691</name>
</gene>
<proteinExistence type="predicted"/>
<keyword evidence="3" id="KW-1185">Reference proteome</keyword>
<comment type="caution">
    <text evidence="2">The sequence shown here is derived from an EMBL/GenBank/DDBJ whole genome shotgun (WGS) entry which is preliminary data.</text>
</comment>
<dbReference type="OrthoDB" id="5947427at2759"/>
<dbReference type="AlphaFoldDB" id="A0A6S7IQB5"/>
<dbReference type="SUPFAM" id="SSF46689">
    <property type="entry name" value="Homeodomain-like"/>
    <property type="match status" value="1"/>
</dbReference>
<feature type="domain" description="Tc1-like transposase DDE" evidence="1">
    <location>
        <begin position="184"/>
        <end position="333"/>
    </location>
</feature>
<dbReference type="GO" id="GO:0003676">
    <property type="term" value="F:nucleic acid binding"/>
    <property type="evidence" value="ECO:0007669"/>
    <property type="project" value="InterPro"/>
</dbReference>
<organism evidence="2 3">
    <name type="scientific">Paramuricea clavata</name>
    <name type="common">Red gorgonian</name>
    <name type="synonym">Violescent sea-whip</name>
    <dbReference type="NCBI Taxonomy" id="317549"/>
    <lineage>
        <taxon>Eukaryota</taxon>
        <taxon>Metazoa</taxon>
        <taxon>Cnidaria</taxon>
        <taxon>Anthozoa</taxon>
        <taxon>Octocorallia</taxon>
        <taxon>Malacalcyonacea</taxon>
        <taxon>Plexauridae</taxon>
        <taxon>Paramuricea</taxon>
    </lineage>
</organism>
<dbReference type="InterPro" id="IPR009057">
    <property type="entry name" value="Homeodomain-like_sf"/>
</dbReference>
<name>A0A6S7IQB5_PARCT</name>
<reference evidence="2" key="1">
    <citation type="submission" date="2020-04" db="EMBL/GenBank/DDBJ databases">
        <authorList>
            <person name="Alioto T."/>
            <person name="Alioto T."/>
            <person name="Gomez Garrido J."/>
        </authorList>
    </citation>
    <scope>NUCLEOTIDE SEQUENCE</scope>
    <source>
        <strain evidence="2">A484AB</strain>
    </source>
</reference>
<dbReference type="InterPro" id="IPR036397">
    <property type="entry name" value="RNaseH_sf"/>
</dbReference>
<dbReference type="Pfam" id="PF13358">
    <property type="entry name" value="DDE_3"/>
    <property type="match status" value="1"/>
</dbReference>
<evidence type="ECO:0000259" key="1">
    <source>
        <dbReference type="Pfam" id="PF13358"/>
    </source>
</evidence>
<dbReference type="Gene3D" id="3.30.420.10">
    <property type="entry name" value="Ribonuclease H-like superfamily/Ribonuclease H"/>
    <property type="match status" value="1"/>
</dbReference>